<dbReference type="Gene3D" id="1.20.120.550">
    <property type="entry name" value="Membrane associated eicosanoid/glutathione metabolism-like domain"/>
    <property type="match status" value="1"/>
</dbReference>
<dbReference type="GO" id="GO:0016020">
    <property type="term" value="C:membrane"/>
    <property type="evidence" value="ECO:0007669"/>
    <property type="project" value="UniProtKB-SubCell"/>
</dbReference>
<keyword evidence="3 5" id="KW-1133">Transmembrane helix</keyword>
<evidence type="ECO:0000256" key="2">
    <source>
        <dbReference type="ARBA" id="ARBA00022692"/>
    </source>
</evidence>
<dbReference type="SUPFAM" id="SSF161084">
    <property type="entry name" value="MAPEG domain-like"/>
    <property type="match status" value="1"/>
</dbReference>
<keyword evidence="2 5" id="KW-0812">Transmembrane</keyword>
<evidence type="ECO:0000256" key="4">
    <source>
        <dbReference type="ARBA" id="ARBA00023136"/>
    </source>
</evidence>
<dbReference type="AlphaFoldDB" id="A0A829YN26"/>
<evidence type="ECO:0000256" key="5">
    <source>
        <dbReference type="SAM" id="Phobius"/>
    </source>
</evidence>
<dbReference type="Pfam" id="PF01124">
    <property type="entry name" value="MAPEG"/>
    <property type="match status" value="1"/>
</dbReference>
<proteinExistence type="predicted"/>
<protein>
    <submittedName>
        <fullName evidence="6">Membrane protein</fullName>
    </submittedName>
</protein>
<sequence length="145" mass="16325">MEGPMQIQYAILLPPTALALLTGVVFIKLYRDRVAEIRARRIHPQQLATAKATHETLQNVAASDHFRNLFEVPVLFYALCGFLAITQLANPLLLAGAWGYVVLRAAHTYVHLTSNTVIRRFQLFFASSIVLYAMWLLFAVRLLTA</sequence>
<organism evidence="6 7">
    <name type="scientific">Steroidobacter agaridevorans</name>
    <dbReference type="NCBI Taxonomy" id="2695856"/>
    <lineage>
        <taxon>Bacteria</taxon>
        <taxon>Pseudomonadati</taxon>
        <taxon>Pseudomonadota</taxon>
        <taxon>Gammaproteobacteria</taxon>
        <taxon>Steroidobacterales</taxon>
        <taxon>Steroidobacteraceae</taxon>
        <taxon>Steroidobacter</taxon>
    </lineage>
</organism>
<evidence type="ECO:0000256" key="1">
    <source>
        <dbReference type="ARBA" id="ARBA00004370"/>
    </source>
</evidence>
<feature type="transmembrane region" description="Helical" evidence="5">
    <location>
        <begin position="74"/>
        <end position="101"/>
    </location>
</feature>
<feature type="transmembrane region" description="Helical" evidence="5">
    <location>
        <begin position="6"/>
        <end position="30"/>
    </location>
</feature>
<gene>
    <name evidence="6" type="ORF">GCM10011487_65590</name>
</gene>
<keyword evidence="7" id="KW-1185">Reference proteome</keyword>
<dbReference type="Proteomes" id="UP000445000">
    <property type="component" value="Unassembled WGS sequence"/>
</dbReference>
<dbReference type="InterPro" id="IPR001129">
    <property type="entry name" value="Membr-assoc_MAPEG"/>
</dbReference>
<name>A0A829YN26_9GAMM</name>
<keyword evidence="4 5" id="KW-0472">Membrane</keyword>
<reference evidence="7" key="1">
    <citation type="submission" date="2020-01" db="EMBL/GenBank/DDBJ databases">
        <title>'Steroidobacter agaridevorans' sp. nov., agar-degrading bacteria isolated from rhizosphere soils.</title>
        <authorList>
            <person name="Ikenaga M."/>
            <person name="Kataoka M."/>
            <person name="Murouchi A."/>
            <person name="Katsuragi S."/>
            <person name="Sakai M."/>
        </authorList>
    </citation>
    <scope>NUCLEOTIDE SEQUENCE [LARGE SCALE GENOMIC DNA]</scope>
    <source>
        <strain evidence="7">YU21-B</strain>
    </source>
</reference>
<comment type="caution">
    <text evidence="6">The sequence shown here is derived from an EMBL/GenBank/DDBJ whole genome shotgun (WGS) entry which is preliminary data.</text>
</comment>
<evidence type="ECO:0000256" key="3">
    <source>
        <dbReference type="ARBA" id="ARBA00022989"/>
    </source>
</evidence>
<evidence type="ECO:0000313" key="6">
    <source>
        <dbReference type="EMBL" id="GFE84559.1"/>
    </source>
</evidence>
<accession>A0A829YN26</accession>
<comment type="subcellular location">
    <subcellularLocation>
        <location evidence="1">Membrane</location>
    </subcellularLocation>
</comment>
<dbReference type="InterPro" id="IPR023352">
    <property type="entry name" value="MAPEG-like_dom_sf"/>
</dbReference>
<feature type="transmembrane region" description="Helical" evidence="5">
    <location>
        <begin position="121"/>
        <end position="143"/>
    </location>
</feature>
<dbReference type="EMBL" id="BLJN01000009">
    <property type="protein sequence ID" value="GFE84559.1"/>
    <property type="molecule type" value="Genomic_DNA"/>
</dbReference>
<evidence type="ECO:0000313" key="7">
    <source>
        <dbReference type="Proteomes" id="UP000445000"/>
    </source>
</evidence>